<keyword evidence="4" id="KW-1185">Reference proteome</keyword>
<organism evidence="3 4">
    <name type="scientific">Lentithecium fluviatile CBS 122367</name>
    <dbReference type="NCBI Taxonomy" id="1168545"/>
    <lineage>
        <taxon>Eukaryota</taxon>
        <taxon>Fungi</taxon>
        <taxon>Dikarya</taxon>
        <taxon>Ascomycota</taxon>
        <taxon>Pezizomycotina</taxon>
        <taxon>Dothideomycetes</taxon>
        <taxon>Pleosporomycetidae</taxon>
        <taxon>Pleosporales</taxon>
        <taxon>Massarineae</taxon>
        <taxon>Lentitheciaceae</taxon>
        <taxon>Lentithecium</taxon>
    </lineage>
</organism>
<sequence>MLLFNPWCLALVLIFITLFTPIVSADNSTSNDAVAEADLLWPVAGETFSLNSNGMAVIFALQNYAEAQKHDWTFDWLMCTPRNENFRECAQPAVFDRNDPTDKNTPTVLRNDTDGNVYIEMTHSFWYNSGSTFNSSLSGVYKFEWKFSMGAYCFKNSTFSEYGIFKQVAGGSFNVTIDAAAAPYPTMTTATCASFLGAVSYTNSVSSWDFRQSVGNKLDCVGTASVTKTAEPCQVTLDGKQVETASSVMGWNQAKATGTGTGTGSGQAQPTNATRRIRAGVVASYLTCLVTVVLA</sequence>
<evidence type="ECO:0000313" key="3">
    <source>
        <dbReference type="EMBL" id="KAF2684328.1"/>
    </source>
</evidence>
<accession>A0A6G1J1Q0</accession>
<dbReference type="AlphaFoldDB" id="A0A6G1J1Q0"/>
<feature type="signal peptide" evidence="1">
    <location>
        <begin position="1"/>
        <end position="25"/>
    </location>
</feature>
<evidence type="ECO:0000256" key="1">
    <source>
        <dbReference type="SAM" id="SignalP"/>
    </source>
</evidence>
<dbReference type="InterPro" id="IPR055560">
    <property type="entry name" value="DUF7136"/>
</dbReference>
<dbReference type="Proteomes" id="UP000799291">
    <property type="component" value="Unassembled WGS sequence"/>
</dbReference>
<evidence type="ECO:0000259" key="2">
    <source>
        <dbReference type="Pfam" id="PF23584"/>
    </source>
</evidence>
<dbReference type="EMBL" id="MU005581">
    <property type="protein sequence ID" value="KAF2684328.1"/>
    <property type="molecule type" value="Genomic_DNA"/>
</dbReference>
<evidence type="ECO:0000313" key="4">
    <source>
        <dbReference type="Proteomes" id="UP000799291"/>
    </source>
</evidence>
<feature type="domain" description="DUF7136" evidence="2">
    <location>
        <begin position="32"/>
        <end position="256"/>
    </location>
</feature>
<name>A0A6G1J1Q0_9PLEO</name>
<protein>
    <recommendedName>
        <fullName evidence="2">DUF7136 domain-containing protein</fullName>
    </recommendedName>
</protein>
<keyword evidence="1" id="KW-0732">Signal</keyword>
<dbReference type="Pfam" id="PF23584">
    <property type="entry name" value="DUF7136"/>
    <property type="match status" value="1"/>
</dbReference>
<proteinExistence type="predicted"/>
<gene>
    <name evidence="3" type="ORF">K458DRAFT_403988</name>
</gene>
<reference evidence="3" key="1">
    <citation type="journal article" date="2020" name="Stud. Mycol.">
        <title>101 Dothideomycetes genomes: a test case for predicting lifestyles and emergence of pathogens.</title>
        <authorList>
            <person name="Haridas S."/>
            <person name="Albert R."/>
            <person name="Binder M."/>
            <person name="Bloem J."/>
            <person name="Labutti K."/>
            <person name="Salamov A."/>
            <person name="Andreopoulos B."/>
            <person name="Baker S."/>
            <person name="Barry K."/>
            <person name="Bills G."/>
            <person name="Bluhm B."/>
            <person name="Cannon C."/>
            <person name="Castanera R."/>
            <person name="Culley D."/>
            <person name="Daum C."/>
            <person name="Ezra D."/>
            <person name="Gonzalez J."/>
            <person name="Henrissat B."/>
            <person name="Kuo A."/>
            <person name="Liang C."/>
            <person name="Lipzen A."/>
            <person name="Lutzoni F."/>
            <person name="Magnuson J."/>
            <person name="Mondo S."/>
            <person name="Nolan M."/>
            <person name="Ohm R."/>
            <person name="Pangilinan J."/>
            <person name="Park H.-J."/>
            <person name="Ramirez L."/>
            <person name="Alfaro M."/>
            <person name="Sun H."/>
            <person name="Tritt A."/>
            <person name="Yoshinaga Y."/>
            <person name="Zwiers L.-H."/>
            <person name="Turgeon B."/>
            <person name="Goodwin S."/>
            <person name="Spatafora J."/>
            <person name="Crous P."/>
            <person name="Grigoriev I."/>
        </authorList>
    </citation>
    <scope>NUCLEOTIDE SEQUENCE</scope>
    <source>
        <strain evidence="3">CBS 122367</strain>
    </source>
</reference>
<feature type="chain" id="PRO_5026361369" description="DUF7136 domain-containing protein" evidence="1">
    <location>
        <begin position="26"/>
        <end position="295"/>
    </location>
</feature>
<dbReference type="OrthoDB" id="4490227at2759"/>